<accession>A0A151SEP7</accession>
<evidence type="ECO:0000313" key="2">
    <source>
        <dbReference type="Proteomes" id="UP000075243"/>
    </source>
</evidence>
<dbReference type="AlphaFoldDB" id="A0A151SEP7"/>
<dbReference type="Gramene" id="C.cajan_23889.t">
    <property type="protein sequence ID" value="C.cajan_23889.t.cds1"/>
    <property type="gene ID" value="C.cajan_23889"/>
</dbReference>
<sequence>MAPSFKRKVKRLPLADITNLFNNSAQGQNGVSYLPSVPLSLHSASRNRTPVLLRGSKNFRMGFR</sequence>
<name>A0A151SEP7_CAJCA</name>
<protein>
    <submittedName>
        <fullName evidence="1">Uncharacterized protein</fullName>
    </submittedName>
</protein>
<dbReference type="EMBL" id="KQ483414">
    <property type="protein sequence ID" value="KYP53310.1"/>
    <property type="molecule type" value="Genomic_DNA"/>
</dbReference>
<organism evidence="1 2">
    <name type="scientific">Cajanus cajan</name>
    <name type="common">Pigeon pea</name>
    <name type="synonym">Cajanus indicus</name>
    <dbReference type="NCBI Taxonomy" id="3821"/>
    <lineage>
        <taxon>Eukaryota</taxon>
        <taxon>Viridiplantae</taxon>
        <taxon>Streptophyta</taxon>
        <taxon>Embryophyta</taxon>
        <taxon>Tracheophyta</taxon>
        <taxon>Spermatophyta</taxon>
        <taxon>Magnoliopsida</taxon>
        <taxon>eudicotyledons</taxon>
        <taxon>Gunneridae</taxon>
        <taxon>Pentapetalae</taxon>
        <taxon>rosids</taxon>
        <taxon>fabids</taxon>
        <taxon>Fabales</taxon>
        <taxon>Fabaceae</taxon>
        <taxon>Papilionoideae</taxon>
        <taxon>50 kb inversion clade</taxon>
        <taxon>NPAAA clade</taxon>
        <taxon>indigoferoid/millettioid clade</taxon>
        <taxon>Phaseoleae</taxon>
        <taxon>Cajanus</taxon>
    </lineage>
</organism>
<proteinExistence type="predicted"/>
<evidence type="ECO:0000313" key="1">
    <source>
        <dbReference type="EMBL" id="KYP53310.1"/>
    </source>
</evidence>
<keyword evidence="2" id="KW-1185">Reference proteome</keyword>
<dbReference type="Proteomes" id="UP000075243">
    <property type="component" value="Unassembled WGS sequence"/>
</dbReference>
<reference evidence="1" key="1">
    <citation type="journal article" date="2012" name="Nat. Biotechnol.">
        <title>Draft genome sequence of pigeonpea (Cajanus cajan), an orphan legume crop of resource-poor farmers.</title>
        <authorList>
            <person name="Varshney R.K."/>
            <person name="Chen W."/>
            <person name="Li Y."/>
            <person name="Bharti A.K."/>
            <person name="Saxena R.K."/>
            <person name="Schlueter J.A."/>
            <person name="Donoghue M.T."/>
            <person name="Azam S."/>
            <person name="Fan G."/>
            <person name="Whaley A.M."/>
            <person name="Farmer A.D."/>
            <person name="Sheridan J."/>
            <person name="Iwata A."/>
            <person name="Tuteja R."/>
            <person name="Penmetsa R.V."/>
            <person name="Wu W."/>
            <person name="Upadhyaya H.D."/>
            <person name="Yang S.P."/>
            <person name="Shah T."/>
            <person name="Saxena K.B."/>
            <person name="Michael T."/>
            <person name="McCombie W.R."/>
            <person name="Yang B."/>
            <person name="Zhang G."/>
            <person name="Yang H."/>
            <person name="Wang J."/>
            <person name="Spillane C."/>
            <person name="Cook D.R."/>
            <person name="May G.D."/>
            <person name="Xu X."/>
            <person name="Jackson S.A."/>
        </authorList>
    </citation>
    <scope>NUCLEOTIDE SEQUENCE [LARGE SCALE GENOMIC DNA]</scope>
</reference>
<gene>
    <name evidence="1" type="ORF">KK1_024687</name>
</gene>